<keyword evidence="2 5" id="KW-0862">Zinc</keyword>
<dbReference type="PANTHER" id="PTHR24206">
    <property type="entry name" value="OS06G0237300 PROTEIN"/>
    <property type="match status" value="1"/>
</dbReference>
<dbReference type="AlphaFoldDB" id="A0A7S3LQB0"/>
<evidence type="ECO:0000256" key="2">
    <source>
        <dbReference type="ARBA" id="ARBA00022833"/>
    </source>
</evidence>
<dbReference type="GO" id="GO:0005509">
    <property type="term" value="F:calcium ion binding"/>
    <property type="evidence" value="ECO:0007669"/>
    <property type="project" value="InterPro"/>
</dbReference>
<dbReference type="Pfam" id="PF00412">
    <property type="entry name" value="LIM"/>
    <property type="match status" value="1"/>
</dbReference>
<evidence type="ECO:0000256" key="1">
    <source>
        <dbReference type="ARBA" id="ARBA00022723"/>
    </source>
</evidence>
<proteinExistence type="predicted"/>
<reference evidence="9" key="1">
    <citation type="submission" date="2021-01" db="EMBL/GenBank/DDBJ databases">
        <authorList>
            <person name="Corre E."/>
            <person name="Pelletier E."/>
            <person name="Niang G."/>
            <person name="Scheremetjew M."/>
            <person name="Finn R."/>
            <person name="Kale V."/>
            <person name="Holt S."/>
            <person name="Cochrane G."/>
            <person name="Meng A."/>
            <person name="Brown T."/>
            <person name="Cohen L."/>
        </authorList>
    </citation>
    <scope>NUCLEOTIDE SEQUENCE</scope>
    <source>
        <strain evidence="9">GSBS06</strain>
    </source>
</reference>
<feature type="region of interest" description="Disordered" evidence="6">
    <location>
        <begin position="140"/>
        <end position="178"/>
    </location>
</feature>
<dbReference type="PROSITE" id="PS50222">
    <property type="entry name" value="EF_HAND_2"/>
    <property type="match status" value="1"/>
</dbReference>
<keyword evidence="3" id="KW-0106">Calcium</keyword>
<name>A0A7S3LQB0_9STRA</name>
<dbReference type="PROSITE" id="PS50023">
    <property type="entry name" value="LIM_DOMAIN_2"/>
    <property type="match status" value="1"/>
</dbReference>
<dbReference type="Gene3D" id="2.10.110.10">
    <property type="entry name" value="Cysteine Rich Protein"/>
    <property type="match status" value="1"/>
</dbReference>
<gene>
    <name evidence="9" type="ORF">ASTO00021_LOCUS7991</name>
</gene>
<evidence type="ECO:0000256" key="6">
    <source>
        <dbReference type="SAM" id="MobiDB-lite"/>
    </source>
</evidence>
<feature type="compositionally biased region" description="Basic and acidic residues" evidence="6">
    <location>
        <begin position="167"/>
        <end position="178"/>
    </location>
</feature>
<accession>A0A7S3LQB0</accession>
<dbReference type="InterPro" id="IPR018247">
    <property type="entry name" value="EF_Hand_1_Ca_BS"/>
</dbReference>
<keyword evidence="1 5" id="KW-0479">Metal-binding</keyword>
<organism evidence="9">
    <name type="scientific">Aplanochytrium stocchinoi</name>
    <dbReference type="NCBI Taxonomy" id="215587"/>
    <lineage>
        <taxon>Eukaryota</taxon>
        <taxon>Sar</taxon>
        <taxon>Stramenopiles</taxon>
        <taxon>Bigyra</taxon>
        <taxon>Labyrinthulomycetes</taxon>
        <taxon>Thraustochytrida</taxon>
        <taxon>Thraustochytriidae</taxon>
        <taxon>Aplanochytrium</taxon>
    </lineage>
</organism>
<dbReference type="CDD" id="cd09358">
    <property type="entry name" value="LIM_Mical_like"/>
    <property type="match status" value="1"/>
</dbReference>
<feature type="compositionally biased region" description="Basic and acidic residues" evidence="6">
    <location>
        <begin position="143"/>
        <end position="157"/>
    </location>
</feature>
<dbReference type="PROSITE" id="PS00018">
    <property type="entry name" value="EF_HAND_1"/>
    <property type="match status" value="1"/>
</dbReference>
<dbReference type="InterPro" id="IPR001781">
    <property type="entry name" value="Znf_LIM"/>
</dbReference>
<evidence type="ECO:0000256" key="3">
    <source>
        <dbReference type="ARBA" id="ARBA00022837"/>
    </source>
</evidence>
<feature type="region of interest" description="Disordered" evidence="6">
    <location>
        <begin position="1"/>
        <end position="46"/>
    </location>
</feature>
<evidence type="ECO:0000256" key="4">
    <source>
        <dbReference type="ARBA" id="ARBA00023038"/>
    </source>
</evidence>
<keyword evidence="4 5" id="KW-0440">LIM domain</keyword>
<feature type="domain" description="LIM zinc-binding" evidence="7">
    <location>
        <begin position="56"/>
        <end position="116"/>
    </location>
</feature>
<dbReference type="InterPro" id="IPR002048">
    <property type="entry name" value="EF_hand_dom"/>
</dbReference>
<feature type="domain" description="EF-hand" evidence="8">
    <location>
        <begin position="295"/>
        <end position="330"/>
    </location>
</feature>
<dbReference type="Gene3D" id="1.10.238.10">
    <property type="entry name" value="EF-hand"/>
    <property type="match status" value="1"/>
</dbReference>
<evidence type="ECO:0000259" key="8">
    <source>
        <dbReference type="PROSITE" id="PS50222"/>
    </source>
</evidence>
<dbReference type="InterPro" id="IPR011992">
    <property type="entry name" value="EF-hand-dom_pair"/>
</dbReference>
<dbReference type="SMART" id="SM00132">
    <property type="entry name" value="LIM"/>
    <property type="match status" value="1"/>
</dbReference>
<dbReference type="SUPFAM" id="SSF47473">
    <property type="entry name" value="EF-hand"/>
    <property type="match status" value="1"/>
</dbReference>
<dbReference type="SUPFAM" id="SSF57716">
    <property type="entry name" value="Glucocorticoid receptor-like (DNA-binding domain)"/>
    <property type="match status" value="2"/>
</dbReference>
<feature type="compositionally biased region" description="Acidic residues" evidence="6">
    <location>
        <begin position="1"/>
        <end position="20"/>
    </location>
</feature>
<sequence length="454" mass="51098">MADEEAVQLEAEAQQEEIELDQAKQLKEEQDEEEKPKSKPKPRKSNFMLAVEANRKACQVCDKTVYATELIQVDDATLHKACFRCEECNGKLTLSNYASVNKKLYCKTHYFELFAKSGGSYEVFGDAGFEKKTGRSSTVGVVDRGDGSNKKEIEKTTTEASVEVAQEEPKPEKGKEETTLFNVDLKPAPKKKTEHAPAKKPAAPAALQNVESLLSKETLAKFTELNKSSSIGQKEFFQKRYIFTLQKDGCKEVADLASDFAEAAKTAGNEETFSIGVNFSQFINSTEKKYNKNFTSKKQRDAIFKELDLDGNGQVTFIEYLLHHYKPMMLEEYFKRMCQTPPNKLESVIGVIGNRKVVDILIEELFEPPAGADEKLDSALAAFIKEKEERTERIIALKDQLKTVGKVKGIGLQKELVTLEKEAEEHKDDVHVVAGIKRVQKKRDKLIKEIFADL</sequence>
<evidence type="ECO:0000313" key="9">
    <source>
        <dbReference type="EMBL" id="CAE0437734.1"/>
    </source>
</evidence>
<evidence type="ECO:0000256" key="5">
    <source>
        <dbReference type="PROSITE-ProRule" id="PRU00125"/>
    </source>
</evidence>
<dbReference type="EMBL" id="HBIN01010679">
    <property type="protein sequence ID" value="CAE0437734.1"/>
    <property type="molecule type" value="Transcribed_RNA"/>
</dbReference>
<protein>
    <submittedName>
        <fullName evidence="9">Uncharacterized protein</fullName>
    </submittedName>
</protein>
<evidence type="ECO:0000259" key="7">
    <source>
        <dbReference type="PROSITE" id="PS50023"/>
    </source>
</evidence>